<gene>
    <name evidence="2" type="ORF">QJ521_08875</name>
</gene>
<feature type="transmembrane region" description="Helical" evidence="1">
    <location>
        <begin position="20"/>
        <end position="41"/>
    </location>
</feature>
<evidence type="ECO:0000256" key="1">
    <source>
        <dbReference type="SAM" id="Phobius"/>
    </source>
</evidence>
<accession>A0AAW6UE02</accession>
<dbReference type="EMBL" id="JASCXW010000044">
    <property type="protein sequence ID" value="MDI6453676.1"/>
    <property type="molecule type" value="Genomic_DNA"/>
</dbReference>
<keyword evidence="1" id="KW-0812">Transmembrane</keyword>
<reference evidence="2" key="1">
    <citation type="submission" date="2023-05" db="EMBL/GenBank/DDBJ databases">
        <title>Mariniplasma microaerophilum sp. nov., a novel anaerobic mollicute isolated from terrestrial mud volcano, Taman Peninsula, Russia.</title>
        <authorList>
            <person name="Khomyakova M.A."/>
            <person name="Merkel A.Y."/>
            <person name="Slobodkin A.I."/>
        </authorList>
    </citation>
    <scope>NUCLEOTIDE SEQUENCE</scope>
    <source>
        <strain evidence="2">M4Ah</strain>
    </source>
</reference>
<keyword evidence="1" id="KW-1133">Transmembrane helix</keyword>
<keyword evidence="1" id="KW-0472">Membrane</keyword>
<proteinExistence type="predicted"/>
<protein>
    <recommendedName>
        <fullName evidence="4">Fibronectin type III domain-containing protein</fullName>
    </recommendedName>
</protein>
<dbReference type="RefSeq" id="WP_282840123.1">
    <property type="nucleotide sequence ID" value="NZ_JASCXW010000044.1"/>
</dbReference>
<keyword evidence="3" id="KW-1185">Reference proteome</keyword>
<dbReference type="AlphaFoldDB" id="A0AAW6UE02"/>
<sequence>MANKDKYRKQKKDKKRYEVLRSFMSSFTLTAIVVVAVAMSIPKSPVAIIQNVNIFENEIVYQVLVTDEDQALDLSSLKIVLNGQLGDYANPLTLGLNVGVFEGLRPNTSYKLEVYGSKGYGAEKLASMRVETKASSNGAIASYELVDRLDFYLNYEVNIIYSDVNQLYSEVNLYYTYLYPDEVPDFYDVIPIISSNQKIELNNVPNEHTTVHLYLEATLIEGGNVILDELTFYVPFELSTYLYLEQVSSSNLKFQFYEDYYFTENIEYKAKIYYRHMFIGEANMISDETDMYHGGTIFNFLGLKKDTTYKVEVSSTYIDPYTLRKETVILHEEEYTTLGNYDIEYEMTEYDQYFEVYIYLNDPNHYFQVPYYFIYEMVDGMKVYYESQEFGFTPDATGKYVTLIVYKPDLENYQLIIGVKNQMDQAINDIIIDQII</sequence>
<dbReference type="Proteomes" id="UP001431532">
    <property type="component" value="Unassembled WGS sequence"/>
</dbReference>
<name>A0AAW6UE02_9MOLU</name>
<organism evidence="2 3">
    <name type="scientific">Peloplasma aerotolerans</name>
    <dbReference type="NCBI Taxonomy" id="3044389"/>
    <lineage>
        <taxon>Bacteria</taxon>
        <taxon>Bacillati</taxon>
        <taxon>Mycoplasmatota</taxon>
        <taxon>Mollicutes</taxon>
        <taxon>Acholeplasmatales</taxon>
        <taxon>Acholeplasmataceae</taxon>
        <taxon>Peloplasma</taxon>
    </lineage>
</organism>
<comment type="caution">
    <text evidence="2">The sequence shown here is derived from an EMBL/GenBank/DDBJ whole genome shotgun (WGS) entry which is preliminary data.</text>
</comment>
<evidence type="ECO:0000313" key="2">
    <source>
        <dbReference type="EMBL" id="MDI6453676.1"/>
    </source>
</evidence>
<evidence type="ECO:0008006" key="4">
    <source>
        <dbReference type="Google" id="ProtNLM"/>
    </source>
</evidence>
<evidence type="ECO:0000313" key="3">
    <source>
        <dbReference type="Proteomes" id="UP001431532"/>
    </source>
</evidence>